<feature type="domain" description="Toprim" evidence="13">
    <location>
        <begin position="256"/>
        <end position="337"/>
    </location>
</feature>
<evidence type="ECO:0000256" key="2">
    <source>
        <dbReference type="ARBA" id="ARBA00022478"/>
    </source>
</evidence>
<evidence type="ECO:0000259" key="13">
    <source>
        <dbReference type="PROSITE" id="PS50880"/>
    </source>
</evidence>
<evidence type="ECO:0000256" key="8">
    <source>
        <dbReference type="ARBA" id="ARBA00022771"/>
    </source>
</evidence>
<dbReference type="FunFam" id="3.90.580.10:FF:000001">
    <property type="entry name" value="DNA primase"/>
    <property type="match status" value="1"/>
</dbReference>
<dbReference type="Gene3D" id="3.90.980.10">
    <property type="entry name" value="DNA primase, catalytic core, N-terminal domain"/>
    <property type="match status" value="1"/>
</dbReference>
<dbReference type="GO" id="GO:0006269">
    <property type="term" value="P:DNA replication, synthesis of primer"/>
    <property type="evidence" value="ECO:0007669"/>
    <property type="project" value="UniProtKB-KW"/>
</dbReference>
<sequence>MAGLIPQNFIDDLISRSDIVEVINARVPLKRKGKEFTACCPFHNEKTPSFTVSENKQFFYCFGCHAKGNVIGFLMDYEHLSYIDAIESLAADAHVDVPHEDNLLAKKNQEDKQPLYDILKQASELFQKQLKTSERAVNYLKKRGLSGEVSKQFKIGYAPDGWNFLISHLGKSKDHLLALSKTGLIVNKENNKTYDRFRDRIIFPITDQRGRIIGFGGRILDQGEPKYLNSPENAVFHKGFELYGLYETKMALRRIDRIIVVEGYMDVVALAQHGINYAVASLGTATTTEQIQKTFRTTYEIIFCYDGDNAGKKAAWRALENTLSVVRDGMVAKFLFLPEKEDPDTMVRKEGKEAFEQRIKNATTLSKFLFDHLKQECDTSSKEGQAQLASKANKLIQKMHNSLFKDLLIEELSSIVGLSQQHLEAKIIENTTASAAKNYPQQKTKAARGQLIQNNKTRIAIALLLQNPMLASHHKVPDHFKSAITKGLPLLHTLQQTIETNTKISAAALLERYRDSEFEKALNLLSILQTPETENTDNIVEVYKNIIERLSIEDRYEFLTNKLKIEKQLSENEMEEYKSLLQNHLS</sequence>
<dbReference type="GO" id="GO:0005737">
    <property type="term" value="C:cytoplasm"/>
    <property type="evidence" value="ECO:0007669"/>
    <property type="project" value="TreeGrafter"/>
</dbReference>
<dbReference type="FunFam" id="3.40.1360.10:FF:000002">
    <property type="entry name" value="DNA primase"/>
    <property type="match status" value="1"/>
</dbReference>
<reference evidence="14" key="1">
    <citation type="submission" date="2018-06" db="EMBL/GenBank/DDBJ databases">
        <authorList>
            <person name="Zhirakovskaya E."/>
        </authorList>
    </citation>
    <scope>NUCLEOTIDE SEQUENCE</scope>
</reference>
<evidence type="ECO:0000256" key="10">
    <source>
        <dbReference type="ARBA" id="ARBA00022842"/>
    </source>
</evidence>
<name>A0A3B0W9U8_9ZZZZ</name>
<dbReference type="SUPFAM" id="SSF117023">
    <property type="entry name" value="DNA primase DnaG, C-terminal domain"/>
    <property type="match status" value="1"/>
</dbReference>
<dbReference type="AlphaFoldDB" id="A0A3B0W9U8"/>
<dbReference type="CDD" id="cd03364">
    <property type="entry name" value="TOPRIM_DnaG_primases"/>
    <property type="match status" value="1"/>
</dbReference>
<dbReference type="SMART" id="SM00493">
    <property type="entry name" value="TOPRIM"/>
    <property type="match status" value="1"/>
</dbReference>
<keyword evidence="3" id="KW-0639">Primosome</keyword>
<dbReference type="InterPro" id="IPR036977">
    <property type="entry name" value="DNA_primase_Znf_CHC2"/>
</dbReference>
<gene>
    <name evidence="14" type="ORF">MNBD_GAMMA06-1355</name>
</gene>
<dbReference type="InterPro" id="IPR013264">
    <property type="entry name" value="DNAG_N"/>
</dbReference>
<dbReference type="Pfam" id="PF08278">
    <property type="entry name" value="DnaG_DnaB_bind"/>
    <property type="match status" value="1"/>
</dbReference>
<dbReference type="SUPFAM" id="SSF56731">
    <property type="entry name" value="DNA primase core"/>
    <property type="match status" value="1"/>
</dbReference>
<dbReference type="FunFam" id="3.90.980.10:FF:000001">
    <property type="entry name" value="DNA primase"/>
    <property type="match status" value="1"/>
</dbReference>
<evidence type="ECO:0000313" key="14">
    <source>
        <dbReference type="EMBL" id="VAW52051.1"/>
    </source>
</evidence>
<evidence type="ECO:0000256" key="1">
    <source>
        <dbReference type="ARBA" id="ARBA00001947"/>
    </source>
</evidence>
<dbReference type="Pfam" id="PF10410">
    <property type="entry name" value="DnaB_bind"/>
    <property type="match status" value="1"/>
</dbReference>
<evidence type="ECO:0000256" key="3">
    <source>
        <dbReference type="ARBA" id="ARBA00022515"/>
    </source>
</evidence>
<keyword evidence="8" id="KW-0863">Zinc-finger</keyword>
<keyword evidence="10" id="KW-0460">Magnesium</keyword>
<dbReference type="Gene3D" id="3.40.1360.10">
    <property type="match status" value="1"/>
</dbReference>
<dbReference type="GO" id="GO:0003899">
    <property type="term" value="F:DNA-directed RNA polymerase activity"/>
    <property type="evidence" value="ECO:0007669"/>
    <property type="project" value="InterPro"/>
</dbReference>
<dbReference type="Gene3D" id="3.90.580.10">
    <property type="entry name" value="Zinc finger, CHC2-type domain"/>
    <property type="match status" value="1"/>
</dbReference>
<dbReference type="GO" id="GO:0003677">
    <property type="term" value="F:DNA binding"/>
    <property type="evidence" value="ECO:0007669"/>
    <property type="project" value="UniProtKB-KW"/>
</dbReference>
<dbReference type="SMART" id="SM00766">
    <property type="entry name" value="DnaG_DnaB_bind"/>
    <property type="match status" value="1"/>
</dbReference>
<dbReference type="PANTHER" id="PTHR30313:SF2">
    <property type="entry name" value="DNA PRIMASE"/>
    <property type="match status" value="1"/>
</dbReference>
<dbReference type="PANTHER" id="PTHR30313">
    <property type="entry name" value="DNA PRIMASE"/>
    <property type="match status" value="1"/>
</dbReference>
<dbReference type="GO" id="GO:0000428">
    <property type="term" value="C:DNA-directed RNA polymerase complex"/>
    <property type="evidence" value="ECO:0007669"/>
    <property type="project" value="UniProtKB-KW"/>
</dbReference>
<dbReference type="InterPro" id="IPR002694">
    <property type="entry name" value="Znf_CHC2"/>
</dbReference>
<dbReference type="SMART" id="SM00400">
    <property type="entry name" value="ZnF_CHCC"/>
    <property type="match status" value="1"/>
</dbReference>
<dbReference type="InterPro" id="IPR006171">
    <property type="entry name" value="TOPRIM_dom"/>
</dbReference>
<dbReference type="InterPro" id="IPR037068">
    <property type="entry name" value="DNA_primase_core_N_sf"/>
</dbReference>
<dbReference type="GO" id="GO:0008270">
    <property type="term" value="F:zinc ion binding"/>
    <property type="evidence" value="ECO:0007669"/>
    <property type="project" value="UniProtKB-KW"/>
</dbReference>
<dbReference type="InterPro" id="IPR030846">
    <property type="entry name" value="DnaG_bac"/>
</dbReference>
<dbReference type="Gene3D" id="1.20.50.20">
    <property type="entry name" value="DnaG, RNA polymerase domain, helical bundle"/>
    <property type="match status" value="1"/>
</dbReference>
<keyword evidence="9" id="KW-0862">Zinc</keyword>
<keyword evidence="4 14" id="KW-0808">Transferase</keyword>
<dbReference type="HAMAP" id="MF_00974">
    <property type="entry name" value="DNA_primase_DnaG"/>
    <property type="match status" value="1"/>
</dbReference>
<evidence type="ECO:0000256" key="5">
    <source>
        <dbReference type="ARBA" id="ARBA00022695"/>
    </source>
</evidence>
<dbReference type="SUPFAM" id="SSF57783">
    <property type="entry name" value="Zinc beta-ribbon"/>
    <property type="match status" value="1"/>
</dbReference>
<dbReference type="InterPro" id="IPR019475">
    <property type="entry name" value="DNA_primase_DnaB-bd"/>
</dbReference>
<keyword evidence="12" id="KW-0804">Transcription</keyword>
<organism evidence="14">
    <name type="scientific">hydrothermal vent metagenome</name>
    <dbReference type="NCBI Taxonomy" id="652676"/>
    <lineage>
        <taxon>unclassified sequences</taxon>
        <taxon>metagenomes</taxon>
        <taxon>ecological metagenomes</taxon>
    </lineage>
</organism>
<evidence type="ECO:0000256" key="9">
    <source>
        <dbReference type="ARBA" id="ARBA00022833"/>
    </source>
</evidence>
<dbReference type="Pfam" id="PF08275">
    <property type="entry name" value="DNAG_N"/>
    <property type="match status" value="1"/>
</dbReference>
<dbReference type="NCBIfam" id="TIGR01391">
    <property type="entry name" value="dnaG"/>
    <property type="match status" value="1"/>
</dbReference>
<dbReference type="InterPro" id="IPR016136">
    <property type="entry name" value="DNA_helicase_N/primase_C"/>
</dbReference>
<dbReference type="Pfam" id="PF01807">
    <property type="entry name" value="Zn_ribbon_DnaG"/>
    <property type="match status" value="1"/>
</dbReference>
<dbReference type="Gene3D" id="1.10.860.10">
    <property type="entry name" value="DNAb Helicase, Chain A"/>
    <property type="match status" value="1"/>
</dbReference>
<keyword evidence="11" id="KW-0238">DNA-binding</keyword>
<comment type="cofactor">
    <cofactor evidence="1">
        <name>Zn(2+)</name>
        <dbReference type="ChEBI" id="CHEBI:29105"/>
    </cofactor>
</comment>
<keyword evidence="5 14" id="KW-0548">Nucleotidyltransferase</keyword>
<protein>
    <submittedName>
        <fullName evidence="14">DNA primase</fullName>
        <ecNumber evidence="14">2.7.7.-</ecNumber>
    </submittedName>
</protein>
<dbReference type="PROSITE" id="PS50880">
    <property type="entry name" value="TOPRIM"/>
    <property type="match status" value="1"/>
</dbReference>
<dbReference type="EC" id="2.7.7.-" evidence="14"/>
<keyword evidence="6" id="KW-0235">DNA replication</keyword>
<evidence type="ECO:0000256" key="6">
    <source>
        <dbReference type="ARBA" id="ARBA00022705"/>
    </source>
</evidence>
<dbReference type="GO" id="GO:1990077">
    <property type="term" value="C:primosome complex"/>
    <property type="evidence" value="ECO:0007669"/>
    <property type="project" value="UniProtKB-KW"/>
</dbReference>
<dbReference type="InterPro" id="IPR050219">
    <property type="entry name" value="DnaG_primase"/>
</dbReference>
<dbReference type="InterPro" id="IPR013173">
    <property type="entry name" value="DNA_primase_DnaG_DnaB-bd_dom"/>
</dbReference>
<evidence type="ECO:0000256" key="7">
    <source>
        <dbReference type="ARBA" id="ARBA00022723"/>
    </source>
</evidence>
<evidence type="ECO:0000256" key="4">
    <source>
        <dbReference type="ARBA" id="ARBA00022679"/>
    </source>
</evidence>
<proteinExistence type="inferred from homology"/>
<keyword evidence="7" id="KW-0479">Metal-binding</keyword>
<dbReference type="EMBL" id="UOFD01000039">
    <property type="protein sequence ID" value="VAW52051.1"/>
    <property type="molecule type" value="Genomic_DNA"/>
</dbReference>
<evidence type="ECO:0000256" key="11">
    <source>
        <dbReference type="ARBA" id="ARBA00023125"/>
    </source>
</evidence>
<accession>A0A3B0W9U8</accession>
<keyword evidence="2" id="KW-0240">DNA-directed RNA polymerase</keyword>
<dbReference type="Pfam" id="PF13662">
    <property type="entry name" value="Toprim_4"/>
    <property type="match status" value="1"/>
</dbReference>
<evidence type="ECO:0000256" key="12">
    <source>
        <dbReference type="ARBA" id="ARBA00023163"/>
    </source>
</evidence>
<dbReference type="InterPro" id="IPR034151">
    <property type="entry name" value="TOPRIM_DnaG_bac"/>
</dbReference>
<dbReference type="InterPro" id="IPR006295">
    <property type="entry name" value="DNA_primase_DnaG"/>
</dbReference>
<dbReference type="PIRSF" id="PIRSF002811">
    <property type="entry name" value="DnaG"/>
    <property type="match status" value="1"/>
</dbReference>